<evidence type="ECO:0000256" key="8">
    <source>
        <dbReference type="SAM" id="SignalP"/>
    </source>
</evidence>
<evidence type="ECO:0000256" key="5">
    <source>
        <dbReference type="ARBA" id="ARBA00023157"/>
    </source>
</evidence>
<feature type="signal peptide" evidence="8">
    <location>
        <begin position="1"/>
        <end position="17"/>
    </location>
</feature>
<evidence type="ECO:0000313" key="10">
    <source>
        <dbReference type="EMBL" id="BAJ05269.1"/>
    </source>
</evidence>
<evidence type="ECO:0000256" key="6">
    <source>
        <dbReference type="ARBA" id="ARBA00023180"/>
    </source>
</evidence>
<dbReference type="Gene3D" id="2.60.40.10">
    <property type="entry name" value="Immunoglobulins"/>
    <property type="match status" value="2"/>
</dbReference>
<evidence type="ECO:0000256" key="2">
    <source>
        <dbReference type="ARBA" id="ARBA00022525"/>
    </source>
</evidence>
<dbReference type="Gene3D" id="2.60.40.1940">
    <property type="match status" value="1"/>
</dbReference>
<dbReference type="InterPro" id="IPR011626">
    <property type="entry name" value="Alpha-macroglobulin_TED"/>
</dbReference>
<dbReference type="SMART" id="SM01360">
    <property type="entry name" value="A2M"/>
    <property type="match status" value="1"/>
</dbReference>
<dbReference type="PROSITE" id="PS50189">
    <property type="entry name" value="NTR"/>
    <property type="match status" value="1"/>
</dbReference>
<dbReference type="InterPro" id="IPR036595">
    <property type="entry name" value="A-macroglobulin_rcpt-bd_sf"/>
</dbReference>
<protein>
    <submittedName>
        <fullName evidence="10">Complement component C3</fullName>
    </submittedName>
</protein>
<dbReference type="InterPro" id="IPR018933">
    <property type="entry name" value="Netrin_module_non-TIMP"/>
</dbReference>
<dbReference type="InterPro" id="IPR011625">
    <property type="entry name" value="A2M_N_BRD"/>
</dbReference>
<dbReference type="SUPFAM" id="SSF50242">
    <property type="entry name" value="TIMP-like"/>
    <property type="match status" value="1"/>
</dbReference>
<dbReference type="InterPro" id="IPR019742">
    <property type="entry name" value="MacrogloblnA2_CS"/>
</dbReference>
<dbReference type="SMART" id="SM01419">
    <property type="entry name" value="Thiol-ester_cl"/>
    <property type="match status" value="1"/>
</dbReference>
<dbReference type="InterPro" id="IPR013783">
    <property type="entry name" value="Ig-like_fold"/>
</dbReference>
<dbReference type="Gene3D" id="2.60.40.690">
    <property type="entry name" value="Alpha-macroglobulin, receptor-binding domain"/>
    <property type="match status" value="1"/>
</dbReference>
<keyword evidence="2" id="KW-0964">Secreted</keyword>
<dbReference type="Pfam" id="PF17790">
    <property type="entry name" value="MG1"/>
    <property type="match status" value="1"/>
</dbReference>
<evidence type="ECO:0000256" key="3">
    <source>
        <dbReference type="ARBA" id="ARBA00022729"/>
    </source>
</evidence>
<reference evidence="10" key="1">
    <citation type="journal article" date="2010" name="Dev. Comp. Immunol.">
        <title>Evolution of thioester-containing proteins revealed by cloning and characterization of their genes from a cnidarian sea anemone, Haliplanella lineate.</title>
        <authorList>
            <person name="Fujito N.T."/>
            <person name="Sugimoto S."/>
            <person name="Nonaka M."/>
        </authorList>
    </citation>
    <scope>NUCLEOTIDE SEQUENCE</scope>
</reference>
<dbReference type="Gene3D" id="2.60.120.1540">
    <property type="match status" value="1"/>
</dbReference>
<keyword evidence="5" id="KW-1015">Disulfide bond</keyword>
<organism evidence="10">
    <name type="scientific">Diadumene lineata</name>
    <dbReference type="NCBI Taxonomy" id="1789172"/>
    <lineage>
        <taxon>Eukaryota</taxon>
        <taxon>Metazoa</taxon>
        <taxon>Cnidaria</taxon>
        <taxon>Anthozoa</taxon>
        <taxon>Hexacorallia</taxon>
        <taxon>Actiniaria</taxon>
        <taxon>Nynantheae</taxon>
        <taxon>Diadumenidae</taxon>
        <taxon>Diadumene</taxon>
    </lineage>
</organism>
<dbReference type="Gene3D" id="6.20.50.160">
    <property type="match status" value="1"/>
</dbReference>
<dbReference type="InterPro" id="IPR041425">
    <property type="entry name" value="C3/4/5_MG1"/>
</dbReference>
<accession>D4Q9Z9</accession>
<dbReference type="InterPro" id="IPR008930">
    <property type="entry name" value="Terpenoid_cyclase/PrenylTrfase"/>
</dbReference>
<dbReference type="GO" id="GO:0005615">
    <property type="term" value="C:extracellular space"/>
    <property type="evidence" value="ECO:0007669"/>
    <property type="project" value="InterPro"/>
</dbReference>
<dbReference type="SMART" id="SM01361">
    <property type="entry name" value="A2M_recep"/>
    <property type="match status" value="1"/>
</dbReference>
<dbReference type="Pfam" id="PF01759">
    <property type="entry name" value="NTR"/>
    <property type="match status" value="1"/>
</dbReference>
<dbReference type="CDD" id="cd02896">
    <property type="entry name" value="complement_C3_C4_C5"/>
    <property type="match status" value="1"/>
</dbReference>
<evidence type="ECO:0000256" key="7">
    <source>
        <dbReference type="SAM" id="MobiDB-lite"/>
    </source>
</evidence>
<feature type="region of interest" description="Disordered" evidence="7">
    <location>
        <begin position="1411"/>
        <end position="1483"/>
    </location>
</feature>
<evidence type="ECO:0000256" key="4">
    <source>
        <dbReference type="ARBA" id="ARBA00022966"/>
    </source>
</evidence>
<keyword evidence="4" id="KW-0882">Thioester bond</keyword>
<dbReference type="PROSITE" id="PS00477">
    <property type="entry name" value="ALPHA_2_MACROGLOBULIN"/>
    <property type="match status" value="1"/>
</dbReference>
<gene>
    <name evidence="10" type="primary">HaliC3-1</name>
</gene>
<feature type="chain" id="PRO_5003062565" evidence="8">
    <location>
        <begin position="18"/>
        <end position="1737"/>
    </location>
</feature>
<keyword evidence="6" id="KW-0325">Glycoprotein</keyword>
<dbReference type="InterPro" id="IPR047565">
    <property type="entry name" value="Alpha-macroglob_thiol-ester_cl"/>
</dbReference>
<dbReference type="FunFam" id="2.60.40.1930:FF:000001">
    <property type="entry name" value="CD109 isoform 3"/>
    <property type="match status" value="1"/>
</dbReference>
<dbReference type="InterPro" id="IPR001134">
    <property type="entry name" value="Netrin_domain"/>
</dbReference>
<proteinExistence type="evidence at transcript level"/>
<dbReference type="Pfam" id="PF01835">
    <property type="entry name" value="MG2"/>
    <property type="match status" value="1"/>
</dbReference>
<dbReference type="InterPro" id="IPR041555">
    <property type="entry name" value="MG3"/>
</dbReference>
<evidence type="ECO:0000256" key="1">
    <source>
        <dbReference type="ARBA" id="ARBA00004613"/>
    </source>
</evidence>
<dbReference type="Pfam" id="PF17789">
    <property type="entry name" value="MG4"/>
    <property type="match status" value="1"/>
</dbReference>
<feature type="compositionally biased region" description="Basic residues" evidence="7">
    <location>
        <begin position="1420"/>
        <end position="1475"/>
    </location>
</feature>
<dbReference type="Pfam" id="PF17791">
    <property type="entry name" value="MG3"/>
    <property type="match status" value="1"/>
</dbReference>
<dbReference type="InterPro" id="IPR050473">
    <property type="entry name" value="A2M/Complement_sys"/>
</dbReference>
<dbReference type="PANTHER" id="PTHR11412">
    <property type="entry name" value="MACROGLOBULIN / COMPLEMENT"/>
    <property type="match status" value="1"/>
</dbReference>
<dbReference type="Gene3D" id="2.20.130.20">
    <property type="match status" value="1"/>
</dbReference>
<name>D4Q9Z9_9CNID</name>
<dbReference type="InterPro" id="IPR001599">
    <property type="entry name" value="Macroglobln_a2"/>
</dbReference>
<dbReference type="Gene3D" id="2.60.40.1930">
    <property type="match status" value="3"/>
</dbReference>
<dbReference type="InterPro" id="IPR002890">
    <property type="entry name" value="MG2"/>
</dbReference>
<comment type="subcellular location">
    <subcellularLocation>
        <location evidence="1">Secreted</location>
    </subcellularLocation>
</comment>
<dbReference type="Pfam" id="PF00207">
    <property type="entry name" value="A2M"/>
    <property type="match status" value="1"/>
</dbReference>
<keyword evidence="3 8" id="KW-0732">Signal</keyword>
<dbReference type="InterPro" id="IPR009048">
    <property type="entry name" value="A-macroglobulin_rcpt-bd"/>
</dbReference>
<dbReference type="GO" id="GO:0004866">
    <property type="term" value="F:endopeptidase inhibitor activity"/>
    <property type="evidence" value="ECO:0007669"/>
    <property type="project" value="InterPro"/>
</dbReference>
<dbReference type="SMART" id="SM01359">
    <property type="entry name" value="A2M_N_2"/>
    <property type="match status" value="1"/>
</dbReference>
<dbReference type="InterPro" id="IPR040839">
    <property type="entry name" value="MG4"/>
</dbReference>
<dbReference type="SUPFAM" id="SSF48239">
    <property type="entry name" value="Terpenoid cyclases/Protein prenyltransferases"/>
    <property type="match status" value="1"/>
</dbReference>
<sequence>MILLVSLLFLAVNTATAGRYFISAPNVFHVGVPENVSVVVSGQNAPVTVQVYLQDYPHRKKIFSQIQADFTSDSPGTLTVKVNPSDVPDQGSLDKQYVYLVASSPQLKFKQESKILLSFRNGIILIQTDKPIYTPKQTVNIRVVPLDFNLYPSTRNLTVIVKNPQGVRVQQWKNLRTGTGFISKAIDLGHYAMKGNWTVEAYYDRLFVHNTSTVFEVKEYVLPRFSVKIKGPDFILRTTDEVNIFITAQYTYGKSVFGYGRVRVQIVGFNQQPIQIALFSKEVKKSVLTFKIKMKDISNAYRRIWFPEGYRLQIEAAITERSTGITERAMENAILFTSSPYKIKVVNTAKYFRPGLQFPIKVHLTTINNKPQHNMPMRITAVATNIGGKDTQIDQSVLRSKDDAANKGITDRDGYADFLIDTPRDAEKIRIKVETNLPNKAHNGAKDYIVNKYLSESQEYLMVRQRKPAQVGQNVFCEAFISDKTIKRLAYMVIARGQIVYQNVLVGNFGFIKTIIFQATSMMSPSSRLVAYYTRSDGEVVSDVTTLDITDSLPNTISIVDSKAVHEEHPGLDYTVRVLGEKGTRIGLLAVDQSVYLLRNKNRLTPKSVFDKLDELDLGCGASGGKNTEDVFKNSGLSVIAGQFISKPRPDFTCHEAPSKRKKRSIGPDPKAECCRLGNTTDSRPCMKRMQDLEVPAFEYDRAKCAVAFLKCCIARNGAKDMGLLARSGGDVLGLIGDDFAMTPDQIVDMAQVRSYFPETWLFEERVISDQEDAALCNQYLGRPSCHATSLTATVPHTISTFIVQAIAVSNQSGFGIAKPLNLRIYKDVFMTLKMPYSAQRGEQISILATVYNYRSDDIRVNFYLTTNEGFCSMAAIGQSTTPLNKNKLLVRGKGGTASFPITIVPIKYGTVPVRVYMNYGINPEAVERKLLVVPEGIEKQKTQTFILDPQSVLKDSKQINEKNDVKGRNTTFKTNQILDRNQNTQIDNVFIDVPKDSIPESVSAKISFTGNLIGPVVTNLITGGLEALLRMPTGCGEQTMIYMSPNVYALQYLSNTNQVTDVIEGKAYNFIKSGYTRELNYRRDDHSYSAWGNSRPGSTWLTAFVVKVFCEASKFDSISDHIDENAICQSVSWILRNQRADGAIPEVHHVIHKEMVGGVYQNGDIAITAFIVTALLECKCNSLVTTSAISNAVAYLEKNLDNMKDPYTIAISTYALALANSPQKHKANDKLTEKAIYDSATVSRHWNAGGHALNIETAAYALLAQMVMNRLKYGGPIVTWLTEQRNSGGGFKSTTDTCVALQALAKYSEQTAGAKLDLKITIAPNNVPKGVQKPRPLLITKDNALLQQTVDIYPYLRQEGGDFVINTVGTGVAQMQIDLKYNLAVSKEAKCAFIIEHSITKIGLPIELSQNDQPAATPKPKRKKKRKGKAKRKGKRKGKGKKKNRKNRKNKKNRKNRKNRKDKGNKNKSNKRQKTQTPPEMVINVCAKYKKPGKTGMAIVDVGVLTGYEVDEQSVMELMKKMNDTIANYEISERSVVFYLDSIDNVNKICLGVKIKRVFDMGAVYPVPIKVYDYYEPDDKCTAYYNLGKGATIIGSCSDDGSSCKCTQDKCAALNPSISDHDKMMQRICNEYDYAITGKVIFVDEKDSWLTYAVKVDEILMQGNKNIKLVGFTEFWKRTNCLNPDLKKGNKVLILGRDKAGRYIIDNSSLVADITGSAHIIASLKTRIDNGECRNI</sequence>
<dbReference type="PANTHER" id="PTHR11412:SF166">
    <property type="entry name" value="NTR DOMAIN-CONTAINING PROTEIN"/>
    <property type="match status" value="1"/>
</dbReference>
<feature type="domain" description="NTR" evidence="9">
    <location>
        <begin position="1612"/>
        <end position="1734"/>
    </location>
</feature>
<dbReference type="SMART" id="SM00643">
    <property type="entry name" value="C345C"/>
    <property type="match status" value="1"/>
</dbReference>
<dbReference type="Gene3D" id="1.50.10.20">
    <property type="match status" value="1"/>
</dbReference>
<dbReference type="Gene3D" id="2.40.50.120">
    <property type="match status" value="1"/>
</dbReference>
<dbReference type="InterPro" id="IPR008993">
    <property type="entry name" value="TIMP-like_OB-fold"/>
</dbReference>
<dbReference type="Pfam" id="PF07703">
    <property type="entry name" value="A2M_BRD"/>
    <property type="match status" value="1"/>
</dbReference>
<dbReference type="SUPFAM" id="SSF49410">
    <property type="entry name" value="Alpha-macroglobulin receptor domain"/>
    <property type="match status" value="1"/>
</dbReference>
<dbReference type="Pfam" id="PF07677">
    <property type="entry name" value="A2M_recep"/>
    <property type="match status" value="1"/>
</dbReference>
<dbReference type="Pfam" id="PF07678">
    <property type="entry name" value="TED_complement"/>
    <property type="match status" value="1"/>
</dbReference>
<evidence type="ECO:0000259" key="9">
    <source>
        <dbReference type="PROSITE" id="PS50189"/>
    </source>
</evidence>
<dbReference type="EMBL" id="AB481383">
    <property type="protein sequence ID" value="BAJ05269.1"/>
    <property type="molecule type" value="mRNA"/>
</dbReference>